<dbReference type="AlphaFoldDB" id="A0A4Y2CNB9"/>
<sequence length="144" mass="15800">MSKQSCACSHHSLSWSRRVSSELWPQKVQGPPQRDPFYAPAGRVIHSLVSSATGRPRLLPGNREASPGQVRKLTISFGLSLVMDEGSISDEHPTVVSQHCRGPIPLVLFSHVGNVLMKTFAVLITDLPAVIRKDIQVEVQKVDL</sequence>
<evidence type="ECO:0000313" key="1">
    <source>
        <dbReference type="EMBL" id="GBM05922.1"/>
    </source>
</evidence>
<protein>
    <submittedName>
        <fullName evidence="1">Uncharacterized protein</fullName>
    </submittedName>
</protein>
<keyword evidence="2" id="KW-1185">Reference proteome</keyword>
<name>A0A4Y2CNB9_ARAVE</name>
<comment type="caution">
    <text evidence="1">The sequence shown here is derived from an EMBL/GenBank/DDBJ whole genome shotgun (WGS) entry which is preliminary data.</text>
</comment>
<organism evidence="1 2">
    <name type="scientific">Araneus ventricosus</name>
    <name type="common">Orbweaver spider</name>
    <name type="synonym">Epeira ventricosa</name>
    <dbReference type="NCBI Taxonomy" id="182803"/>
    <lineage>
        <taxon>Eukaryota</taxon>
        <taxon>Metazoa</taxon>
        <taxon>Ecdysozoa</taxon>
        <taxon>Arthropoda</taxon>
        <taxon>Chelicerata</taxon>
        <taxon>Arachnida</taxon>
        <taxon>Araneae</taxon>
        <taxon>Araneomorphae</taxon>
        <taxon>Entelegynae</taxon>
        <taxon>Araneoidea</taxon>
        <taxon>Araneidae</taxon>
        <taxon>Araneus</taxon>
    </lineage>
</organism>
<dbReference type="EMBL" id="BGPR01000220">
    <property type="protein sequence ID" value="GBM05922.1"/>
    <property type="molecule type" value="Genomic_DNA"/>
</dbReference>
<proteinExistence type="predicted"/>
<dbReference type="OrthoDB" id="6468653at2759"/>
<evidence type="ECO:0000313" key="2">
    <source>
        <dbReference type="Proteomes" id="UP000499080"/>
    </source>
</evidence>
<reference evidence="1 2" key="1">
    <citation type="journal article" date="2019" name="Sci. Rep.">
        <title>Orb-weaving spider Araneus ventricosus genome elucidates the spidroin gene catalogue.</title>
        <authorList>
            <person name="Kono N."/>
            <person name="Nakamura H."/>
            <person name="Ohtoshi R."/>
            <person name="Moran D.A.P."/>
            <person name="Shinohara A."/>
            <person name="Yoshida Y."/>
            <person name="Fujiwara M."/>
            <person name="Mori M."/>
            <person name="Tomita M."/>
            <person name="Arakawa K."/>
        </authorList>
    </citation>
    <scope>NUCLEOTIDE SEQUENCE [LARGE SCALE GENOMIC DNA]</scope>
</reference>
<accession>A0A4Y2CNB9</accession>
<gene>
    <name evidence="1" type="ORF">AVEN_135284_1</name>
</gene>
<dbReference type="Proteomes" id="UP000499080">
    <property type="component" value="Unassembled WGS sequence"/>
</dbReference>